<keyword evidence="1" id="KW-0378">Hydrolase</keyword>
<dbReference type="Proteomes" id="UP000030475">
    <property type="component" value="Unassembled WGS sequence"/>
</dbReference>
<reference evidence="1 2" key="1">
    <citation type="submission" date="2014-08" db="EMBL/GenBank/DDBJ databases">
        <authorList>
            <person name="Bunnell A."/>
            <person name="Chain P.S."/>
            <person name="Chertkov O."/>
            <person name="Currie B.J."/>
            <person name="Daligault H.E."/>
            <person name="Davenport K.W."/>
            <person name="Davis C."/>
            <person name="Gleasner C.D."/>
            <person name="Johnson S.L."/>
            <person name="Kaestli M."/>
            <person name="Koren S."/>
            <person name="Kunde Y.A."/>
            <person name="Mayo M."/>
            <person name="McMurry K.K."/>
            <person name="Price E.P."/>
            <person name="Reitenga K.G."/>
            <person name="Robison R."/>
            <person name="Rosovitz M.J."/>
            <person name="Sarovich D.S."/>
            <person name="Teshima H."/>
        </authorList>
    </citation>
    <scope>NUCLEOTIDE SEQUENCE [LARGE SCALE GENOMIC DNA]</scope>
    <source>
        <strain evidence="1 2">MSHR44</strain>
    </source>
</reference>
<dbReference type="GO" id="GO:0008789">
    <property type="term" value="F:altronate dehydratase activity"/>
    <property type="evidence" value="ECO:0007669"/>
    <property type="project" value="UniProtKB-EC"/>
</dbReference>
<proteinExistence type="predicted"/>
<evidence type="ECO:0000313" key="2">
    <source>
        <dbReference type="Proteomes" id="UP000030475"/>
    </source>
</evidence>
<dbReference type="AlphaFoldDB" id="A0AA40JEV2"/>
<dbReference type="EMBL" id="JQIM01000009">
    <property type="protein sequence ID" value="KGX11008.1"/>
    <property type="molecule type" value="Genomic_DNA"/>
</dbReference>
<comment type="caution">
    <text evidence="1">The sequence shown here is derived from an EMBL/GenBank/DDBJ whole genome shotgun (WGS) entry which is preliminary data.</text>
</comment>
<protein>
    <submittedName>
        <fullName evidence="1">Hydrolase, UxaA family domain protein</fullName>
        <ecNumber evidence="1">4.2.1.7</ecNumber>
    </submittedName>
</protein>
<dbReference type="GO" id="GO:0016787">
    <property type="term" value="F:hydrolase activity"/>
    <property type="evidence" value="ECO:0007669"/>
    <property type="project" value="UniProtKB-KW"/>
</dbReference>
<gene>
    <name evidence="1" type="primary">uxaA</name>
    <name evidence="1" type="ORF">Y036_4268</name>
</gene>
<sequence>MWLRWHIASNAYFMSRERSPRSFSSHLIPVTYSTSLRPGGEPPVHLIGFPGCYPNSHAEKMMRHLAIHPNVGAVLFVSLGARV</sequence>
<keyword evidence="1" id="KW-0456">Lyase</keyword>
<name>A0AA40JEV2_BURPE</name>
<organism evidence="1 2">
    <name type="scientific">Burkholderia pseudomallei</name>
    <name type="common">Pseudomonas pseudomallei</name>
    <dbReference type="NCBI Taxonomy" id="28450"/>
    <lineage>
        <taxon>Bacteria</taxon>
        <taxon>Pseudomonadati</taxon>
        <taxon>Pseudomonadota</taxon>
        <taxon>Betaproteobacteria</taxon>
        <taxon>Burkholderiales</taxon>
        <taxon>Burkholderiaceae</taxon>
        <taxon>Burkholderia</taxon>
        <taxon>pseudomallei group</taxon>
    </lineage>
</organism>
<evidence type="ECO:0000313" key="1">
    <source>
        <dbReference type="EMBL" id="KGX11008.1"/>
    </source>
</evidence>
<dbReference type="EC" id="4.2.1.7" evidence="1"/>
<accession>A0AA40JEV2</accession>